<keyword evidence="5 6" id="KW-0472">Membrane</keyword>
<feature type="transmembrane region" description="Helical" evidence="6">
    <location>
        <begin position="158"/>
        <end position="173"/>
    </location>
</feature>
<evidence type="ECO:0000256" key="3">
    <source>
        <dbReference type="ARBA" id="ARBA00022692"/>
    </source>
</evidence>
<feature type="domain" description="Amino acid transporter transmembrane" evidence="7">
    <location>
        <begin position="38"/>
        <end position="418"/>
    </location>
</feature>
<evidence type="ECO:0000313" key="9">
    <source>
        <dbReference type="Proteomes" id="UP000789831"/>
    </source>
</evidence>
<dbReference type="AlphaFoldDB" id="A0A9N9F0I9"/>
<dbReference type="PANTHER" id="PTHR22950">
    <property type="entry name" value="AMINO ACID TRANSPORTER"/>
    <property type="match status" value="1"/>
</dbReference>
<dbReference type="InterPro" id="IPR013057">
    <property type="entry name" value="AA_transpt_TM"/>
</dbReference>
<protein>
    <submittedName>
        <fullName evidence="8">5109_t:CDS:1</fullName>
    </submittedName>
</protein>
<comment type="similarity">
    <text evidence="2">Belongs to the amino acid/polyamine transporter 2 family.</text>
</comment>
<dbReference type="Proteomes" id="UP000789831">
    <property type="component" value="Unassembled WGS sequence"/>
</dbReference>
<evidence type="ECO:0000256" key="6">
    <source>
        <dbReference type="SAM" id="Phobius"/>
    </source>
</evidence>
<feature type="transmembrane region" description="Helical" evidence="6">
    <location>
        <begin position="111"/>
        <end position="138"/>
    </location>
</feature>
<feature type="transmembrane region" description="Helical" evidence="6">
    <location>
        <begin position="402"/>
        <end position="427"/>
    </location>
</feature>
<evidence type="ECO:0000256" key="4">
    <source>
        <dbReference type="ARBA" id="ARBA00022989"/>
    </source>
</evidence>
<gene>
    <name evidence="8" type="ORF">AGERDE_LOCUS4254</name>
</gene>
<name>A0A9N9F0I9_9GLOM</name>
<feature type="transmembrane region" description="Helical" evidence="6">
    <location>
        <begin position="368"/>
        <end position="390"/>
    </location>
</feature>
<sequence>MSSINSNNTVKKPSDWPNYGAETTPYISAEQSLIPEEKGSNWNAFVHLICATAGSGILGVPHALSQGGWSLLAILTLSAVMSVYSNNKLIESLYHDGKTRKLSMPQLAFDAFGKSGLLVIGFFYNSVSFGTVVLFLILAGQNLHGLLQNSVDLRMEDWVYICAAVMGVPFVLSKTIKEAVWLSLFGALTTSLVAVVVSYSSVVDYPNHPNSSHDIINFRKIPIALGTLNFAYGGNVIFPNIEAGMKTPSAWPKVNCLAISLLTSMYFLIGIPAYLTYGDQTSSPVYLSLPAGWAVTISITMITAHVLLALPIYMISVCLNIEEHLGITVAKVGRLREYLYRILLRTSLMTIVVCFAVFAPYFADVMALLGALGNGVLLVVMPVVIWIKLFGWDRLHGVGEKLWVVFILIYAVLGSAIGTSDAMMALWNDIDKKD</sequence>
<keyword evidence="9" id="KW-1185">Reference proteome</keyword>
<feature type="transmembrane region" description="Helical" evidence="6">
    <location>
        <begin position="221"/>
        <end position="242"/>
    </location>
</feature>
<feature type="transmembrane region" description="Helical" evidence="6">
    <location>
        <begin position="180"/>
        <end position="201"/>
    </location>
</feature>
<evidence type="ECO:0000256" key="1">
    <source>
        <dbReference type="ARBA" id="ARBA00004141"/>
    </source>
</evidence>
<feature type="transmembrane region" description="Helical" evidence="6">
    <location>
        <begin position="295"/>
        <end position="321"/>
    </location>
</feature>
<feature type="transmembrane region" description="Helical" evidence="6">
    <location>
        <begin position="342"/>
        <end position="362"/>
    </location>
</feature>
<organism evidence="8 9">
    <name type="scientific">Ambispora gerdemannii</name>
    <dbReference type="NCBI Taxonomy" id="144530"/>
    <lineage>
        <taxon>Eukaryota</taxon>
        <taxon>Fungi</taxon>
        <taxon>Fungi incertae sedis</taxon>
        <taxon>Mucoromycota</taxon>
        <taxon>Glomeromycotina</taxon>
        <taxon>Glomeromycetes</taxon>
        <taxon>Archaeosporales</taxon>
        <taxon>Ambisporaceae</taxon>
        <taxon>Ambispora</taxon>
    </lineage>
</organism>
<evidence type="ECO:0000256" key="5">
    <source>
        <dbReference type="ARBA" id="ARBA00023136"/>
    </source>
</evidence>
<evidence type="ECO:0000313" key="8">
    <source>
        <dbReference type="EMBL" id="CAG8501156.1"/>
    </source>
</evidence>
<dbReference type="Pfam" id="PF01490">
    <property type="entry name" value="Aa_trans"/>
    <property type="match status" value="1"/>
</dbReference>
<comment type="caution">
    <text evidence="8">The sequence shown here is derived from an EMBL/GenBank/DDBJ whole genome shotgun (WGS) entry which is preliminary data.</text>
</comment>
<dbReference type="PANTHER" id="PTHR22950:SF349">
    <property type="entry name" value="AMINO ACID TRANSPORTER TRANSMEMBRANE DOMAIN-CONTAINING PROTEIN"/>
    <property type="match status" value="1"/>
</dbReference>
<proteinExistence type="inferred from homology"/>
<evidence type="ECO:0000259" key="7">
    <source>
        <dbReference type="Pfam" id="PF01490"/>
    </source>
</evidence>
<feature type="transmembrane region" description="Helical" evidence="6">
    <location>
        <begin position="254"/>
        <end position="275"/>
    </location>
</feature>
<dbReference type="GO" id="GO:0015179">
    <property type="term" value="F:L-amino acid transmembrane transporter activity"/>
    <property type="evidence" value="ECO:0007669"/>
    <property type="project" value="TreeGrafter"/>
</dbReference>
<dbReference type="OrthoDB" id="40134at2759"/>
<dbReference type="GO" id="GO:0005774">
    <property type="term" value="C:vacuolar membrane"/>
    <property type="evidence" value="ECO:0007669"/>
    <property type="project" value="TreeGrafter"/>
</dbReference>
<keyword evidence="4 6" id="KW-1133">Transmembrane helix</keyword>
<comment type="subcellular location">
    <subcellularLocation>
        <location evidence="1">Membrane</location>
        <topology evidence="1">Multi-pass membrane protein</topology>
    </subcellularLocation>
</comment>
<keyword evidence="3 6" id="KW-0812">Transmembrane</keyword>
<dbReference type="EMBL" id="CAJVPL010000473">
    <property type="protein sequence ID" value="CAG8501156.1"/>
    <property type="molecule type" value="Genomic_DNA"/>
</dbReference>
<reference evidence="8" key="1">
    <citation type="submission" date="2021-06" db="EMBL/GenBank/DDBJ databases">
        <authorList>
            <person name="Kallberg Y."/>
            <person name="Tangrot J."/>
            <person name="Rosling A."/>
        </authorList>
    </citation>
    <scope>NUCLEOTIDE SEQUENCE</scope>
    <source>
        <strain evidence="8">MT106</strain>
    </source>
</reference>
<evidence type="ECO:0000256" key="2">
    <source>
        <dbReference type="ARBA" id="ARBA00008066"/>
    </source>
</evidence>
<accession>A0A9N9F0I9</accession>